<dbReference type="PANTHER" id="PTHR22883:SF203">
    <property type="entry name" value="PALMITOYLTRANSFERASE"/>
    <property type="match status" value="1"/>
</dbReference>
<comment type="subcellular location">
    <subcellularLocation>
        <location evidence="1">Membrane</location>
        <topology evidence="1">Multi-pass membrane protein</topology>
    </subcellularLocation>
</comment>
<dbReference type="InParanoid" id="A0A024GHI4"/>
<dbReference type="GO" id="GO:0006612">
    <property type="term" value="P:protein targeting to membrane"/>
    <property type="evidence" value="ECO:0007669"/>
    <property type="project" value="TreeGrafter"/>
</dbReference>
<dbReference type="AlphaFoldDB" id="A0A024GHI4"/>
<evidence type="ECO:0000256" key="5">
    <source>
        <dbReference type="ARBA" id="ARBA00023136"/>
    </source>
</evidence>
<name>A0A024GHI4_9STRA</name>
<comment type="similarity">
    <text evidence="7">Belongs to the DHHC palmitoyltransferase family.</text>
</comment>
<comment type="domain">
    <text evidence="7">The DHHC domain is required for palmitoyltransferase activity.</text>
</comment>
<feature type="transmembrane region" description="Helical" evidence="7">
    <location>
        <begin position="64"/>
        <end position="89"/>
    </location>
</feature>
<evidence type="ECO:0000256" key="3">
    <source>
        <dbReference type="ARBA" id="ARBA00022692"/>
    </source>
</evidence>
<evidence type="ECO:0000313" key="11">
    <source>
        <dbReference type="Proteomes" id="UP000053237"/>
    </source>
</evidence>
<evidence type="ECO:0000256" key="6">
    <source>
        <dbReference type="ARBA" id="ARBA00023315"/>
    </source>
</evidence>
<feature type="transmembrane region" description="Helical" evidence="7">
    <location>
        <begin position="110"/>
        <end position="132"/>
    </location>
</feature>
<keyword evidence="11" id="KW-1185">Reference proteome</keyword>
<evidence type="ECO:0000256" key="7">
    <source>
        <dbReference type="RuleBase" id="RU079119"/>
    </source>
</evidence>
<feature type="transmembrane region" description="Helical" evidence="7">
    <location>
        <begin position="232"/>
        <end position="260"/>
    </location>
</feature>
<keyword evidence="5 7" id="KW-0472">Membrane</keyword>
<comment type="caution">
    <text evidence="10">The sequence shown here is derived from an EMBL/GenBank/DDBJ whole genome shotgun (WGS) entry which is preliminary data.</text>
</comment>
<gene>
    <name evidence="10" type="ORF">BN9_067170</name>
</gene>
<keyword evidence="4 7" id="KW-1133">Transmembrane helix</keyword>
<evidence type="ECO:0000256" key="4">
    <source>
        <dbReference type="ARBA" id="ARBA00022989"/>
    </source>
</evidence>
<dbReference type="EC" id="2.3.1.225" evidence="7"/>
<dbReference type="EMBL" id="CAIX01000108">
    <property type="protein sequence ID" value="CCI45807.1"/>
    <property type="molecule type" value="Genomic_DNA"/>
</dbReference>
<feature type="transmembrane region" description="Helical" evidence="7">
    <location>
        <begin position="193"/>
        <end position="220"/>
    </location>
</feature>
<dbReference type="Pfam" id="PF01529">
    <property type="entry name" value="DHHC"/>
    <property type="match status" value="1"/>
</dbReference>
<dbReference type="GO" id="GO:0005783">
    <property type="term" value="C:endoplasmic reticulum"/>
    <property type="evidence" value="ECO:0007669"/>
    <property type="project" value="TreeGrafter"/>
</dbReference>
<organism evidence="10 11">
    <name type="scientific">Albugo candida</name>
    <dbReference type="NCBI Taxonomy" id="65357"/>
    <lineage>
        <taxon>Eukaryota</taxon>
        <taxon>Sar</taxon>
        <taxon>Stramenopiles</taxon>
        <taxon>Oomycota</taxon>
        <taxon>Peronosporomycetes</taxon>
        <taxon>Albuginales</taxon>
        <taxon>Albuginaceae</taxon>
        <taxon>Albugo</taxon>
    </lineage>
</organism>
<protein>
    <recommendedName>
        <fullName evidence="7">Palmitoyltransferase</fullName>
        <ecNumber evidence="7">2.3.1.225</ecNumber>
    </recommendedName>
</protein>
<evidence type="ECO:0000256" key="8">
    <source>
        <dbReference type="SAM" id="MobiDB-lite"/>
    </source>
</evidence>
<keyword evidence="6 7" id="KW-0012">Acyltransferase</keyword>
<keyword evidence="3 7" id="KW-0812">Transmembrane</keyword>
<dbReference type="InterPro" id="IPR001594">
    <property type="entry name" value="Palmitoyltrfase_DHHC"/>
</dbReference>
<feature type="domain" description="Palmitoyltransferase DHHC" evidence="9">
    <location>
        <begin position="162"/>
        <end position="270"/>
    </location>
</feature>
<keyword evidence="2 7" id="KW-0808">Transferase</keyword>
<dbReference type="Proteomes" id="UP000053237">
    <property type="component" value="Unassembled WGS sequence"/>
</dbReference>
<comment type="catalytic activity">
    <reaction evidence="7">
        <text>L-cysteinyl-[protein] + hexadecanoyl-CoA = S-hexadecanoyl-L-cysteinyl-[protein] + CoA</text>
        <dbReference type="Rhea" id="RHEA:36683"/>
        <dbReference type="Rhea" id="RHEA-COMP:10131"/>
        <dbReference type="Rhea" id="RHEA-COMP:11032"/>
        <dbReference type="ChEBI" id="CHEBI:29950"/>
        <dbReference type="ChEBI" id="CHEBI:57287"/>
        <dbReference type="ChEBI" id="CHEBI:57379"/>
        <dbReference type="ChEBI" id="CHEBI:74151"/>
        <dbReference type="EC" id="2.3.1.225"/>
    </reaction>
</comment>
<proteinExistence type="inferred from homology"/>
<evidence type="ECO:0000256" key="2">
    <source>
        <dbReference type="ARBA" id="ARBA00022679"/>
    </source>
</evidence>
<dbReference type="PANTHER" id="PTHR22883">
    <property type="entry name" value="ZINC FINGER DHHC DOMAIN CONTAINING PROTEIN"/>
    <property type="match status" value="1"/>
</dbReference>
<dbReference type="GO" id="GO:0019706">
    <property type="term" value="F:protein-cysteine S-palmitoyltransferase activity"/>
    <property type="evidence" value="ECO:0007669"/>
    <property type="project" value="UniProtKB-EC"/>
</dbReference>
<evidence type="ECO:0000259" key="9">
    <source>
        <dbReference type="Pfam" id="PF01529"/>
    </source>
</evidence>
<feature type="compositionally biased region" description="Polar residues" evidence="8">
    <location>
        <begin position="37"/>
        <end position="48"/>
    </location>
</feature>
<dbReference type="InterPro" id="IPR039859">
    <property type="entry name" value="PFA4/ZDH16/20/ERF2-like"/>
</dbReference>
<reference evidence="10 11" key="1">
    <citation type="submission" date="2012-05" db="EMBL/GenBank/DDBJ databases">
        <title>Recombination and specialization in a pathogen metapopulation.</title>
        <authorList>
            <person name="Gardiner A."/>
            <person name="Kemen E."/>
            <person name="Schultz-Larsen T."/>
            <person name="MacLean D."/>
            <person name="Van Oosterhout C."/>
            <person name="Jones J.D.G."/>
        </authorList>
    </citation>
    <scope>NUCLEOTIDE SEQUENCE [LARGE SCALE GENOMIC DNA]</scope>
    <source>
        <strain evidence="10 11">Ac Nc2</strain>
    </source>
</reference>
<accession>A0A024GHI4</accession>
<dbReference type="STRING" id="65357.A0A024GHI4"/>
<evidence type="ECO:0000313" key="10">
    <source>
        <dbReference type="EMBL" id="CCI45807.1"/>
    </source>
</evidence>
<feature type="region of interest" description="Disordered" evidence="8">
    <location>
        <begin position="1"/>
        <end position="53"/>
    </location>
</feature>
<sequence length="314" mass="34597">MTAHIAVQSVMETAGEKTVEMPSRSVDGNKTEPIKSPLTTGTNSTPSDSTRRNGFQRPYSLDQIVAVSGHLISAISFYVAVLSALLRLAETEPPSVPTSSSFHTNRTLNCWMISGMALFHVSVFGLLLVAWISCEQIDPSKLADESLPNGWFGIKIDGSRWSKTRYCSMCRKSVPGLDHHCTWLHTCIGKSNYAQFFTIACCGFAQFLTQAIFASCWLLLLDITTISQPGEIGVVITLIVSIPCTFMYGVLLGFHIYLYFVGYGTYEWMLRQRRNRRSKANVALSKDVAISQEDKVEEGIAPTSSIAIGELTSL</sequence>
<dbReference type="PROSITE" id="PS50216">
    <property type="entry name" value="DHHC"/>
    <property type="match status" value="1"/>
</dbReference>
<evidence type="ECO:0000256" key="1">
    <source>
        <dbReference type="ARBA" id="ARBA00004141"/>
    </source>
</evidence>
<dbReference type="OrthoDB" id="9909019at2759"/>
<dbReference type="GO" id="GO:0016020">
    <property type="term" value="C:membrane"/>
    <property type="evidence" value="ECO:0007669"/>
    <property type="project" value="UniProtKB-SubCell"/>
</dbReference>
<dbReference type="GO" id="GO:0005794">
    <property type="term" value="C:Golgi apparatus"/>
    <property type="evidence" value="ECO:0007669"/>
    <property type="project" value="TreeGrafter"/>
</dbReference>